<evidence type="ECO:0000313" key="2">
    <source>
        <dbReference type="EMBL" id="NOE16997.1"/>
    </source>
</evidence>
<protein>
    <submittedName>
        <fullName evidence="2">Hemolysin</fullName>
    </submittedName>
</protein>
<dbReference type="InterPro" id="IPR028992">
    <property type="entry name" value="Hedgehog/Intein_dom"/>
</dbReference>
<dbReference type="EMBL" id="WVRA01000001">
    <property type="protein sequence ID" value="NOE16997.1"/>
    <property type="molecule type" value="Genomic_DNA"/>
</dbReference>
<sequence length="345" mass="37285">MPTTFTAISLGKLVDIDSFEGNNTAENASALVGKTFGGSDDPLAHNSVTWSPVGNPGSYYNMNNMSANDRFSIDGGPPQTFDGTSVYNATITYFDGSTARISAVVAQDVDGNTYLMPEFSDNSDQSALEAGPVRSITLNSLAGNRYSGLTSRREDWDLVPCFTPGTMIRTEQRARPIETLSVGDRIETHDHGLQPLRWMGRRTVKATGPHAPVLFKAGAIGNTRDLLVSQQHRMLIGDWRLELHTGHCEALAPAKHLVNGSDIILRPGGVVTYIHLLFDRHELLWAEGCLSESFHPGAHIWDSLGSAARQEILSLFPELSVNGVAAYGPLARPLLTAFEAHASAA</sequence>
<proteinExistence type="predicted"/>
<dbReference type="SUPFAM" id="SSF51294">
    <property type="entry name" value="Hedgehog/intein (Hint) domain"/>
    <property type="match status" value="1"/>
</dbReference>
<evidence type="ECO:0000313" key="3">
    <source>
        <dbReference type="Proteomes" id="UP000597886"/>
    </source>
</evidence>
<dbReference type="Pfam" id="PF13403">
    <property type="entry name" value="Hint_2"/>
    <property type="match status" value="1"/>
</dbReference>
<evidence type="ECO:0000259" key="1">
    <source>
        <dbReference type="Pfam" id="PF13403"/>
    </source>
</evidence>
<organism evidence="2 3">
    <name type="scientific">Ruegeria atlantica</name>
    <dbReference type="NCBI Taxonomy" id="81569"/>
    <lineage>
        <taxon>Bacteria</taxon>
        <taxon>Pseudomonadati</taxon>
        <taxon>Pseudomonadota</taxon>
        <taxon>Alphaproteobacteria</taxon>
        <taxon>Rhodobacterales</taxon>
        <taxon>Roseobacteraceae</taxon>
        <taxon>Ruegeria</taxon>
    </lineage>
</organism>
<name>A0AA90YQL6_9RHOB</name>
<dbReference type="AlphaFoldDB" id="A0AA90YQL6"/>
<dbReference type="Proteomes" id="UP000597886">
    <property type="component" value="Unassembled WGS sequence"/>
</dbReference>
<feature type="domain" description="Hedgehog/Intein (Hint)" evidence="1">
    <location>
        <begin position="160"/>
        <end position="297"/>
    </location>
</feature>
<gene>
    <name evidence="2" type="ORF">GS634_02535</name>
</gene>
<dbReference type="Gene3D" id="2.170.16.10">
    <property type="entry name" value="Hedgehog/Intein (Hint) domain"/>
    <property type="match status" value="1"/>
</dbReference>
<dbReference type="InterPro" id="IPR036844">
    <property type="entry name" value="Hint_dom_sf"/>
</dbReference>
<reference evidence="2" key="1">
    <citation type="submission" date="2019-12" db="EMBL/GenBank/DDBJ databases">
        <title>Ruegeria JWLKs population differentiation of coral mucus and skeleton niches.</title>
        <authorList>
            <person name="Luo D."/>
        </authorList>
    </citation>
    <scope>NUCLEOTIDE SEQUENCE</scope>
    <source>
        <strain evidence="2">HKCCD6181</strain>
    </source>
</reference>
<accession>A0AA90YQL6</accession>
<comment type="caution">
    <text evidence="2">The sequence shown here is derived from an EMBL/GenBank/DDBJ whole genome shotgun (WGS) entry which is preliminary data.</text>
</comment>
<dbReference type="RefSeq" id="WP_171328250.1">
    <property type="nucleotide sequence ID" value="NZ_WVRA01000001.1"/>
</dbReference>